<evidence type="ECO:0000259" key="2">
    <source>
        <dbReference type="SMART" id="SM00829"/>
    </source>
</evidence>
<evidence type="ECO:0000313" key="4">
    <source>
        <dbReference type="Proteomes" id="UP001241848"/>
    </source>
</evidence>
<organism evidence="3 4">
    <name type="scientific">Paenibacillus zeirhizosphaerae</name>
    <dbReference type="NCBI Taxonomy" id="2987519"/>
    <lineage>
        <taxon>Bacteria</taxon>
        <taxon>Bacillati</taxon>
        <taxon>Bacillota</taxon>
        <taxon>Bacilli</taxon>
        <taxon>Bacillales</taxon>
        <taxon>Paenibacillaceae</taxon>
        <taxon>Paenibacillus</taxon>
    </lineage>
</organism>
<keyword evidence="4" id="KW-1185">Reference proteome</keyword>
<dbReference type="Proteomes" id="UP001241848">
    <property type="component" value="Unassembled WGS sequence"/>
</dbReference>
<dbReference type="SMART" id="SM00829">
    <property type="entry name" value="PKS_ER"/>
    <property type="match status" value="1"/>
</dbReference>
<name>A0ABT9FTL2_9BACL</name>
<dbReference type="Gene3D" id="3.90.180.10">
    <property type="entry name" value="Medium-chain alcohol dehydrogenases, catalytic domain"/>
    <property type="match status" value="1"/>
</dbReference>
<protein>
    <submittedName>
        <fullName evidence="3">NADP-dependent oxidoreductase</fullName>
    </submittedName>
</protein>
<accession>A0ABT9FTL2</accession>
<dbReference type="SUPFAM" id="SSF50129">
    <property type="entry name" value="GroES-like"/>
    <property type="match status" value="1"/>
</dbReference>
<comment type="caution">
    <text evidence="3">The sequence shown here is derived from an EMBL/GenBank/DDBJ whole genome shotgun (WGS) entry which is preliminary data.</text>
</comment>
<dbReference type="Gene3D" id="3.40.50.720">
    <property type="entry name" value="NAD(P)-binding Rossmann-like Domain"/>
    <property type="match status" value="1"/>
</dbReference>
<dbReference type="InterPro" id="IPR013154">
    <property type="entry name" value="ADH-like_N"/>
</dbReference>
<dbReference type="EMBL" id="JAPCKK010000017">
    <property type="protein sequence ID" value="MDP4097955.1"/>
    <property type="molecule type" value="Genomic_DNA"/>
</dbReference>
<proteinExistence type="predicted"/>
<evidence type="ECO:0000256" key="1">
    <source>
        <dbReference type="ARBA" id="ARBA00022857"/>
    </source>
</evidence>
<dbReference type="InterPro" id="IPR011032">
    <property type="entry name" value="GroES-like_sf"/>
</dbReference>
<gene>
    <name evidence="3" type="ORF">OIN60_14425</name>
</gene>
<dbReference type="SUPFAM" id="SSF51735">
    <property type="entry name" value="NAD(P)-binding Rossmann-fold domains"/>
    <property type="match status" value="1"/>
</dbReference>
<evidence type="ECO:0000313" key="3">
    <source>
        <dbReference type="EMBL" id="MDP4097955.1"/>
    </source>
</evidence>
<reference evidence="3 4" key="1">
    <citation type="submission" date="2022-10" db="EMBL/GenBank/DDBJ databases">
        <title>Paenibacillus description and whole genome data of maize root bacterial community.</title>
        <authorList>
            <person name="Marton D."/>
            <person name="Farkas M."/>
            <person name="Cserhati M."/>
        </authorList>
    </citation>
    <scope>NUCLEOTIDE SEQUENCE [LARGE SCALE GENOMIC DNA]</scope>
    <source>
        <strain evidence="3 4">P96</strain>
    </source>
</reference>
<dbReference type="CDD" id="cd05289">
    <property type="entry name" value="MDR_like_2"/>
    <property type="match status" value="1"/>
</dbReference>
<dbReference type="Pfam" id="PF08240">
    <property type="entry name" value="ADH_N"/>
    <property type="match status" value="1"/>
</dbReference>
<dbReference type="Pfam" id="PF13602">
    <property type="entry name" value="ADH_zinc_N_2"/>
    <property type="match status" value="1"/>
</dbReference>
<dbReference type="RefSeq" id="WP_305755581.1">
    <property type="nucleotide sequence ID" value="NZ_JAPCKK010000017.1"/>
</dbReference>
<dbReference type="InterPro" id="IPR020843">
    <property type="entry name" value="ER"/>
</dbReference>
<dbReference type="PANTHER" id="PTHR44154">
    <property type="entry name" value="QUINONE OXIDOREDUCTASE"/>
    <property type="match status" value="1"/>
</dbReference>
<dbReference type="InterPro" id="IPR036291">
    <property type="entry name" value="NAD(P)-bd_dom_sf"/>
</dbReference>
<keyword evidence="1" id="KW-0521">NADP</keyword>
<dbReference type="PANTHER" id="PTHR44154:SF1">
    <property type="entry name" value="QUINONE OXIDOREDUCTASE"/>
    <property type="match status" value="1"/>
</dbReference>
<sequence length="356" mass="37998">MENLDTSSKDVNNQVSHPATMRTIRFHDYGEPAEVLRMEQVAVPDPGPGHIRVTVRACGLNPVDWALCKGLFPGKLPRGIGLELSGIVDAVGEDVTDVVIGDAVLGTTDFVGVPIAGASDRAIIDHWVRIPAGLEFVQAAALPMAVTIAYNHLKALGVKSGHTLLVHGAGTMMGFAAVQIALMRGAGVIATAGNTYADRLRSMGATVTSYGDGMVERVIELARQPVDLVLDTAPVSGIIPDLIRIAGGDPRRVLTISDFAAAAELGVRASTGEEQTLRYDVLSEFAQYAADGKFTVPVAQTFALEDWRRALDISQSGHARGKLILLPACRRLMYSGTFYSISNSTHPSHRHLSFLH</sequence>
<feature type="domain" description="Enoyl reductase (ER)" evidence="2">
    <location>
        <begin position="31"/>
        <end position="325"/>
    </location>
</feature>
<dbReference type="InterPro" id="IPR051603">
    <property type="entry name" value="Zinc-ADH_QOR/CCCR"/>
</dbReference>